<evidence type="ECO:0000256" key="8">
    <source>
        <dbReference type="ARBA" id="ARBA00023004"/>
    </source>
</evidence>
<evidence type="ECO:0000313" key="13">
    <source>
        <dbReference type="Proteomes" id="UP000244173"/>
    </source>
</evidence>
<dbReference type="STRING" id="1122240.GCA_000620105_02732"/>
<dbReference type="OrthoDB" id="9153108at2"/>
<dbReference type="RefSeq" id="WP_084300143.1">
    <property type="nucleotide sequence ID" value="NZ_CALFSO010000043.1"/>
</dbReference>
<keyword evidence="13" id="KW-1185">Reference proteome</keyword>
<comment type="cofactor">
    <cofactor evidence="1">
        <name>heme</name>
        <dbReference type="ChEBI" id="CHEBI:30413"/>
    </cofactor>
</comment>
<dbReference type="Gene3D" id="1.20.1300.10">
    <property type="entry name" value="Fumarate reductase/succinate dehydrogenase, transmembrane subunit"/>
    <property type="match status" value="1"/>
</dbReference>
<keyword evidence="5 11" id="KW-0812">Transmembrane</keyword>
<dbReference type="GO" id="GO:0006099">
    <property type="term" value="P:tricarboxylic acid cycle"/>
    <property type="evidence" value="ECO:0007669"/>
    <property type="project" value="InterPro"/>
</dbReference>
<accession>A0A2S0PDG8</accession>
<dbReference type="InterPro" id="IPR000701">
    <property type="entry name" value="SuccDH_FuR_B_TM-su"/>
</dbReference>
<dbReference type="GO" id="GO:0016020">
    <property type="term" value="C:membrane"/>
    <property type="evidence" value="ECO:0007669"/>
    <property type="project" value="UniProtKB-SubCell"/>
</dbReference>
<dbReference type="KEGG" id="maer:DAI18_16025"/>
<keyword evidence="8 10" id="KW-0408">Iron</keyword>
<evidence type="ECO:0000256" key="6">
    <source>
        <dbReference type="ARBA" id="ARBA00022723"/>
    </source>
</evidence>
<keyword evidence="7 11" id="KW-1133">Transmembrane helix</keyword>
<evidence type="ECO:0000256" key="9">
    <source>
        <dbReference type="ARBA" id="ARBA00023136"/>
    </source>
</evidence>
<dbReference type="PIRSF" id="PIRSF000177">
    <property type="entry name" value="Fumar_rd_cyt_b"/>
    <property type="match status" value="1"/>
</dbReference>
<feature type="binding site" description="axial binding residue" evidence="10">
    <location>
        <position position="83"/>
    </location>
    <ligand>
        <name>heme b</name>
        <dbReference type="ChEBI" id="CHEBI:60344"/>
        <label>bD</label>
    </ligand>
    <ligandPart>
        <name>Fe</name>
        <dbReference type="ChEBI" id="CHEBI:18248"/>
    </ligandPart>
</feature>
<dbReference type="GO" id="GO:0046872">
    <property type="term" value="F:metal ion binding"/>
    <property type="evidence" value="ECO:0007669"/>
    <property type="project" value="UniProtKB-KW"/>
</dbReference>
<feature type="transmembrane region" description="Helical" evidence="11">
    <location>
        <begin position="64"/>
        <end position="88"/>
    </location>
</feature>
<dbReference type="EMBL" id="CP028519">
    <property type="protein sequence ID" value="AVY95382.1"/>
    <property type="molecule type" value="Genomic_DNA"/>
</dbReference>
<evidence type="ECO:0000256" key="7">
    <source>
        <dbReference type="ARBA" id="ARBA00022989"/>
    </source>
</evidence>
<feature type="transmembrane region" description="Helical" evidence="11">
    <location>
        <begin position="21"/>
        <end position="40"/>
    </location>
</feature>
<evidence type="ECO:0000256" key="3">
    <source>
        <dbReference type="ARBA" id="ARBA00004370"/>
    </source>
</evidence>
<feature type="transmembrane region" description="Helical" evidence="11">
    <location>
        <begin position="202"/>
        <end position="221"/>
    </location>
</feature>
<feature type="binding site" description="axial binding residue" evidence="10">
    <location>
        <position position="133"/>
    </location>
    <ligand>
        <name>heme b</name>
        <dbReference type="ChEBI" id="CHEBI:60344"/>
        <label>bD</label>
    </ligand>
    <ligandPart>
        <name>Fe</name>
        <dbReference type="ChEBI" id="CHEBI:18248"/>
    </ligandPart>
</feature>
<organism evidence="12 13">
    <name type="scientific">Microvirgula aerodenitrificans</name>
    <dbReference type="NCBI Taxonomy" id="57480"/>
    <lineage>
        <taxon>Bacteria</taxon>
        <taxon>Pseudomonadati</taxon>
        <taxon>Pseudomonadota</taxon>
        <taxon>Betaproteobacteria</taxon>
        <taxon>Neisseriales</taxon>
        <taxon>Aquaspirillaceae</taxon>
        <taxon>Microvirgula</taxon>
    </lineage>
</organism>
<evidence type="ECO:0000256" key="11">
    <source>
        <dbReference type="SAM" id="Phobius"/>
    </source>
</evidence>
<feature type="transmembrane region" description="Helical" evidence="11">
    <location>
        <begin position="115"/>
        <end position="139"/>
    </location>
</feature>
<dbReference type="Proteomes" id="UP000244173">
    <property type="component" value="Chromosome"/>
</dbReference>
<dbReference type="AlphaFoldDB" id="A0A2S0PDG8"/>
<dbReference type="Pfam" id="PF01127">
    <property type="entry name" value="Sdh_cyt"/>
    <property type="match status" value="1"/>
</dbReference>
<evidence type="ECO:0000256" key="2">
    <source>
        <dbReference type="ARBA" id="ARBA00004050"/>
    </source>
</evidence>
<gene>
    <name evidence="12" type="ORF">DAI18_16025</name>
</gene>
<dbReference type="SUPFAM" id="SSF81343">
    <property type="entry name" value="Fumarate reductase respiratory complex transmembrane subunits"/>
    <property type="match status" value="1"/>
</dbReference>
<evidence type="ECO:0000256" key="5">
    <source>
        <dbReference type="ARBA" id="ARBA00022692"/>
    </source>
</evidence>
<evidence type="ECO:0000313" key="12">
    <source>
        <dbReference type="EMBL" id="AVY95382.1"/>
    </source>
</evidence>
<sequence length="239" mass="26838">MDTCNRARRDARLDVLQSASGAVLALFLCIHLFLVASILLGEQTMYHVVKAMELGFLSADGLHGYPWVVSLIGLGVGALIALHAFIALRKFPQNGRQWRRLGHQLDTQAHGDTRLWVWQVATGFALFLLLPVHLWTMILQPEAIDPWRSGERVRDLGMIWVYAPLLLVADLHAMIGLYRLALKWFGPQPARRTLLRRLKTGFSLAFIGLGALSLLALWRVAPPDGSILYLTQSTMERPR</sequence>
<name>A0A2S0PDG8_9NEIS</name>
<feature type="transmembrane region" description="Helical" evidence="11">
    <location>
        <begin position="159"/>
        <end position="181"/>
    </location>
</feature>
<feature type="binding site" description="axial binding residue" evidence="10">
    <location>
        <position position="172"/>
    </location>
    <ligand>
        <name>heme b</name>
        <dbReference type="ChEBI" id="CHEBI:60344"/>
        <label>bD</label>
    </ligand>
    <ligandPart>
        <name>Fe</name>
        <dbReference type="ChEBI" id="CHEBI:18248"/>
    </ligandPart>
</feature>
<comment type="function">
    <text evidence="2">Membrane-anchoring subunit of succinate dehydrogenase (SDH).</text>
</comment>
<reference evidence="12 13" key="1">
    <citation type="submission" date="2018-04" db="EMBL/GenBank/DDBJ databases">
        <title>Denitrifier Microvirgula.</title>
        <authorList>
            <person name="Anderson E."/>
            <person name="Jang J."/>
            <person name="Ishii S."/>
        </authorList>
    </citation>
    <scope>NUCLEOTIDE SEQUENCE [LARGE SCALE GENOMIC DNA]</scope>
    <source>
        <strain evidence="12 13">BE2.4</strain>
    </source>
</reference>
<dbReference type="InterPro" id="IPR004224">
    <property type="entry name" value="Fum_red_B_TM"/>
</dbReference>
<evidence type="ECO:0000256" key="4">
    <source>
        <dbReference type="ARBA" id="ARBA00022617"/>
    </source>
</evidence>
<comment type="subcellular location">
    <subcellularLocation>
        <location evidence="3">Membrane</location>
    </subcellularLocation>
</comment>
<dbReference type="NCBIfam" id="NF010072">
    <property type="entry name" value="PRK13553.1"/>
    <property type="match status" value="1"/>
</dbReference>
<evidence type="ECO:0000256" key="10">
    <source>
        <dbReference type="PIRSR" id="PIRSR000177-1"/>
    </source>
</evidence>
<proteinExistence type="predicted"/>
<keyword evidence="9 11" id="KW-0472">Membrane</keyword>
<dbReference type="InterPro" id="IPR034804">
    <property type="entry name" value="SQR/QFR_C/D"/>
</dbReference>
<keyword evidence="6 10" id="KW-0479">Metal-binding</keyword>
<feature type="binding site" description="axial binding residue" evidence="10">
    <location>
        <position position="31"/>
    </location>
    <ligand>
        <name>heme b</name>
        <dbReference type="ChEBI" id="CHEBI:60344"/>
        <label>bD</label>
    </ligand>
    <ligandPart>
        <name>Fe</name>
        <dbReference type="ChEBI" id="CHEBI:18248"/>
    </ligandPart>
</feature>
<protein>
    <submittedName>
        <fullName evidence="12">Fumarate reductase cytochrome subunit b</fullName>
    </submittedName>
</protein>
<evidence type="ECO:0000256" key="1">
    <source>
        <dbReference type="ARBA" id="ARBA00001971"/>
    </source>
</evidence>
<keyword evidence="4 10" id="KW-0349">Heme</keyword>